<proteinExistence type="predicted"/>
<accession>A0ABQ1T7X4</accession>
<reference evidence="2" key="1">
    <citation type="journal article" date="2019" name="Int. J. Syst. Evol. Microbiol.">
        <title>The Global Catalogue of Microorganisms (GCM) 10K type strain sequencing project: providing services to taxonomists for standard genome sequencing and annotation.</title>
        <authorList>
            <consortium name="The Broad Institute Genomics Platform"/>
            <consortium name="The Broad Institute Genome Sequencing Center for Infectious Disease"/>
            <person name="Wu L."/>
            <person name="Ma J."/>
        </authorList>
    </citation>
    <scope>NUCLEOTIDE SEQUENCE [LARGE SCALE GENOMIC DNA]</scope>
    <source>
        <strain evidence="2">CGMCC 1.15394</strain>
    </source>
</reference>
<dbReference type="EMBL" id="BMIT01000003">
    <property type="protein sequence ID" value="GGE87245.1"/>
    <property type="molecule type" value="Genomic_DNA"/>
</dbReference>
<gene>
    <name evidence="1" type="ORF">GCM10008027_10120</name>
</gene>
<name>A0ABQ1T7X4_9GAMM</name>
<evidence type="ECO:0000313" key="2">
    <source>
        <dbReference type="Proteomes" id="UP000638462"/>
    </source>
</evidence>
<evidence type="ECO:0008006" key="3">
    <source>
        <dbReference type="Google" id="ProtNLM"/>
    </source>
</evidence>
<dbReference type="Proteomes" id="UP000638462">
    <property type="component" value="Unassembled WGS sequence"/>
</dbReference>
<organism evidence="1 2">
    <name type="scientific">Pseudoalteromonas gelatinilytica</name>
    <dbReference type="NCBI Taxonomy" id="1703256"/>
    <lineage>
        <taxon>Bacteria</taxon>
        <taxon>Pseudomonadati</taxon>
        <taxon>Pseudomonadota</taxon>
        <taxon>Gammaproteobacteria</taxon>
        <taxon>Alteromonadales</taxon>
        <taxon>Pseudoalteromonadaceae</taxon>
        <taxon>Pseudoalteromonas</taxon>
    </lineage>
</organism>
<keyword evidence="2" id="KW-1185">Reference proteome</keyword>
<evidence type="ECO:0000313" key="1">
    <source>
        <dbReference type="EMBL" id="GGE87245.1"/>
    </source>
</evidence>
<sequence length="167" mass="18390">MKYSIPTFLLCTLVSLTACKSTKQQQTQAIALKPTPPIALNAVHFALGVEADKVQRDCVMLDKLANSITDSAKKYLVTLVEQQEKSKAEYVVEAKYIEINSHRWVFPSVRPSSSATLHVQLKKGDEIIAKTTKEIGSGVAFGACDRLEKIAVAGGRYVSKWTSNQFN</sequence>
<dbReference type="PROSITE" id="PS51257">
    <property type="entry name" value="PROKAR_LIPOPROTEIN"/>
    <property type="match status" value="1"/>
</dbReference>
<comment type="caution">
    <text evidence="1">The sequence shown here is derived from an EMBL/GenBank/DDBJ whole genome shotgun (WGS) entry which is preliminary data.</text>
</comment>
<dbReference type="RefSeq" id="WP_188727586.1">
    <property type="nucleotide sequence ID" value="NZ_BMIT01000003.1"/>
</dbReference>
<protein>
    <recommendedName>
        <fullName evidence="3">Lipoprotein</fullName>
    </recommendedName>
</protein>